<organism evidence="2 3">
    <name type="scientific">Trichomonas vaginalis (strain ATCC PRA-98 / G3)</name>
    <dbReference type="NCBI Taxonomy" id="412133"/>
    <lineage>
        <taxon>Eukaryota</taxon>
        <taxon>Metamonada</taxon>
        <taxon>Parabasalia</taxon>
        <taxon>Trichomonadida</taxon>
        <taxon>Trichomonadidae</taxon>
        <taxon>Trichomonas</taxon>
    </lineage>
</organism>
<dbReference type="VEuPathDB" id="TrichDB:TVAGG3_0481760"/>
<keyword evidence="1" id="KW-0472">Membrane</keyword>
<dbReference type="AlphaFoldDB" id="A2FWG8"/>
<keyword evidence="1" id="KW-0812">Transmembrane</keyword>
<keyword evidence="3" id="KW-1185">Reference proteome</keyword>
<protein>
    <submittedName>
        <fullName evidence="2">Uncharacterized protein</fullName>
    </submittedName>
</protein>
<sequence>MSETTKYPESLTKYVNERNKYMKQAAEDSIKAAKSQNQKDILKFQRSQNLTTILAIVVLILAAAIAYLYI</sequence>
<dbReference type="RefSeq" id="XP_001303668.1">
    <property type="nucleotide sequence ID" value="XM_001303667.1"/>
</dbReference>
<name>A2FWG8_TRIV3</name>
<reference evidence="2" key="1">
    <citation type="submission" date="2006-10" db="EMBL/GenBank/DDBJ databases">
        <authorList>
            <person name="Amadeo P."/>
            <person name="Zhao Q."/>
            <person name="Wortman J."/>
            <person name="Fraser-Liggett C."/>
            <person name="Carlton J."/>
        </authorList>
    </citation>
    <scope>NUCLEOTIDE SEQUENCE</scope>
    <source>
        <strain evidence="2">G3</strain>
    </source>
</reference>
<reference evidence="2" key="2">
    <citation type="journal article" date="2007" name="Science">
        <title>Draft genome sequence of the sexually transmitted pathogen Trichomonas vaginalis.</title>
        <authorList>
            <person name="Carlton J.M."/>
            <person name="Hirt R.P."/>
            <person name="Silva J.C."/>
            <person name="Delcher A.L."/>
            <person name="Schatz M."/>
            <person name="Zhao Q."/>
            <person name="Wortman J.R."/>
            <person name="Bidwell S.L."/>
            <person name="Alsmark U.C.M."/>
            <person name="Besteiro S."/>
            <person name="Sicheritz-Ponten T."/>
            <person name="Noel C.J."/>
            <person name="Dacks J.B."/>
            <person name="Foster P.G."/>
            <person name="Simillion C."/>
            <person name="Van de Peer Y."/>
            <person name="Miranda-Saavedra D."/>
            <person name="Barton G.J."/>
            <person name="Westrop G.D."/>
            <person name="Mueller S."/>
            <person name="Dessi D."/>
            <person name="Fiori P.L."/>
            <person name="Ren Q."/>
            <person name="Paulsen I."/>
            <person name="Zhang H."/>
            <person name="Bastida-Corcuera F.D."/>
            <person name="Simoes-Barbosa A."/>
            <person name="Brown M.T."/>
            <person name="Hayes R.D."/>
            <person name="Mukherjee M."/>
            <person name="Okumura C.Y."/>
            <person name="Schneider R."/>
            <person name="Smith A.J."/>
            <person name="Vanacova S."/>
            <person name="Villalvazo M."/>
            <person name="Haas B.J."/>
            <person name="Pertea M."/>
            <person name="Feldblyum T.V."/>
            <person name="Utterback T.R."/>
            <person name="Shu C.L."/>
            <person name="Osoegawa K."/>
            <person name="de Jong P.J."/>
            <person name="Hrdy I."/>
            <person name="Horvathova L."/>
            <person name="Zubacova Z."/>
            <person name="Dolezal P."/>
            <person name="Malik S.B."/>
            <person name="Logsdon J.M. Jr."/>
            <person name="Henze K."/>
            <person name="Gupta A."/>
            <person name="Wang C.C."/>
            <person name="Dunne R.L."/>
            <person name="Upcroft J.A."/>
            <person name="Upcroft P."/>
            <person name="White O."/>
            <person name="Salzberg S.L."/>
            <person name="Tang P."/>
            <person name="Chiu C.-H."/>
            <person name="Lee Y.-S."/>
            <person name="Embley T.M."/>
            <person name="Coombs G.H."/>
            <person name="Mottram J.C."/>
            <person name="Tachezy J."/>
            <person name="Fraser-Liggett C.M."/>
            <person name="Johnson P.J."/>
        </authorList>
    </citation>
    <scope>NUCLEOTIDE SEQUENCE [LARGE SCALE GENOMIC DNA]</scope>
    <source>
        <strain evidence="2">G3</strain>
    </source>
</reference>
<dbReference type="SMR" id="A2FWG8"/>
<dbReference type="KEGG" id="tva:4748442"/>
<dbReference type="InParanoid" id="A2FWG8"/>
<evidence type="ECO:0000313" key="2">
    <source>
        <dbReference type="EMBL" id="EAX90738.1"/>
    </source>
</evidence>
<keyword evidence="1" id="KW-1133">Transmembrane helix</keyword>
<proteinExistence type="predicted"/>
<feature type="transmembrane region" description="Helical" evidence="1">
    <location>
        <begin position="49"/>
        <end position="69"/>
    </location>
</feature>
<gene>
    <name evidence="2" type="ORF">TVAG_092110</name>
</gene>
<evidence type="ECO:0000256" key="1">
    <source>
        <dbReference type="SAM" id="Phobius"/>
    </source>
</evidence>
<evidence type="ECO:0000313" key="3">
    <source>
        <dbReference type="Proteomes" id="UP000001542"/>
    </source>
</evidence>
<dbReference type="EMBL" id="DS114085">
    <property type="protein sequence ID" value="EAX90738.1"/>
    <property type="molecule type" value="Genomic_DNA"/>
</dbReference>
<dbReference type="Proteomes" id="UP000001542">
    <property type="component" value="Unassembled WGS sequence"/>
</dbReference>
<accession>A2FWG8</accession>
<dbReference type="VEuPathDB" id="TrichDB:TVAG_092110"/>